<protein>
    <submittedName>
        <fullName evidence="2">Uncharacterized protein</fullName>
    </submittedName>
</protein>
<dbReference type="EMBL" id="RDQH01000329">
    <property type="protein sequence ID" value="RXI02712.1"/>
    <property type="molecule type" value="Genomic_DNA"/>
</dbReference>
<proteinExistence type="predicted"/>
<dbReference type="AlphaFoldDB" id="A0A498KB73"/>
<dbReference type="Proteomes" id="UP000290289">
    <property type="component" value="Chromosome 3"/>
</dbReference>
<evidence type="ECO:0000256" key="1">
    <source>
        <dbReference type="SAM" id="MobiDB-lite"/>
    </source>
</evidence>
<accession>A0A498KB73</accession>
<feature type="region of interest" description="Disordered" evidence="1">
    <location>
        <begin position="41"/>
        <end position="67"/>
    </location>
</feature>
<dbReference type="PANTHER" id="PTHR36746:SF3">
    <property type="entry name" value="DUF4005 DOMAIN-CONTAINING PROTEIN"/>
    <property type="match status" value="1"/>
</dbReference>
<sequence>MEKNGNNSAASDSKGVCEKIFSAITVSPAFRAIRRAVHFPQEPKAASHASSRDAPQPQPNKSAESAPVVIQIPITSQGERDINDIFSEYIDRTKDKFNKSTQSNLGSCKNASFKRDWQPMMKLVAPIIKSIYSLILHPSSALDSSPPKIICIREEK</sequence>
<name>A0A498KB73_MALDO</name>
<keyword evidence="3" id="KW-1185">Reference proteome</keyword>
<organism evidence="2 3">
    <name type="scientific">Malus domestica</name>
    <name type="common">Apple</name>
    <name type="synonym">Pyrus malus</name>
    <dbReference type="NCBI Taxonomy" id="3750"/>
    <lineage>
        <taxon>Eukaryota</taxon>
        <taxon>Viridiplantae</taxon>
        <taxon>Streptophyta</taxon>
        <taxon>Embryophyta</taxon>
        <taxon>Tracheophyta</taxon>
        <taxon>Spermatophyta</taxon>
        <taxon>Magnoliopsida</taxon>
        <taxon>eudicotyledons</taxon>
        <taxon>Gunneridae</taxon>
        <taxon>Pentapetalae</taxon>
        <taxon>rosids</taxon>
        <taxon>fabids</taxon>
        <taxon>Rosales</taxon>
        <taxon>Rosaceae</taxon>
        <taxon>Amygdaloideae</taxon>
        <taxon>Maleae</taxon>
        <taxon>Malus</taxon>
    </lineage>
</organism>
<evidence type="ECO:0000313" key="3">
    <source>
        <dbReference type="Proteomes" id="UP000290289"/>
    </source>
</evidence>
<comment type="caution">
    <text evidence="2">The sequence shown here is derived from an EMBL/GenBank/DDBJ whole genome shotgun (WGS) entry which is preliminary data.</text>
</comment>
<reference evidence="2 3" key="1">
    <citation type="submission" date="2018-10" db="EMBL/GenBank/DDBJ databases">
        <title>A high-quality apple genome assembly.</title>
        <authorList>
            <person name="Hu J."/>
        </authorList>
    </citation>
    <scope>NUCLEOTIDE SEQUENCE [LARGE SCALE GENOMIC DNA]</scope>
    <source>
        <strain evidence="3">cv. HFTH1</strain>
        <tissue evidence="2">Young leaf</tissue>
    </source>
</reference>
<evidence type="ECO:0000313" key="2">
    <source>
        <dbReference type="EMBL" id="RXI02712.1"/>
    </source>
</evidence>
<dbReference type="PANTHER" id="PTHR36746">
    <property type="entry name" value="BNAC04G51760D PROTEIN"/>
    <property type="match status" value="1"/>
</dbReference>
<gene>
    <name evidence="2" type="ORF">DVH24_002790</name>
</gene>